<feature type="domain" description="F-box" evidence="2">
    <location>
        <begin position="8"/>
        <end position="46"/>
    </location>
</feature>
<feature type="compositionally biased region" description="Acidic residues" evidence="1">
    <location>
        <begin position="738"/>
        <end position="751"/>
    </location>
</feature>
<dbReference type="Gene3D" id="3.80.10.10">
    <property type="entry name" value="Ribonuclease Inhibitor"/>
    <property type="match status" value="3"/>
</dbReference>
<protein>
    <recommendedName>
        <fullName evidence="2">F-box domain-containing protein</fullName>
    </recommendedName>
</protein>
<dbReference type="EMBL" id="JAAAIP010000794">
    <property type="protein sequence ID" value="KAG0312619.1"/>
    <property type="molecule type" value="Genomic_DNA"/>
</dbReference>
<dbReference type="SUPFAM" id="SSF52047">
    <property type="entry name" value="RNI-like"/>
    <property type="match status" value="1"/>
</dbReference>
<dbReference type="SUPFAM" id="SSF81383">
    <property type="entry name" value="F-box domain"/>
    <property type="match status" value="1"/>
</dbReference>
<feature type="compositionally biased region" description="Polar residues" evidence="1">
    <location>
        <begin position="178"/>
        <end position="195"/>
    </location>
</feature>
<dbReference type="AlphaFoldDB" id="A0A9P6UNM2"/>
<dbReference type="Proteomes" id="UP000738325">
    <property type="component" value="Unassembled WGS sequence"/>
</dbReference>
<accession>A0A9P6UNM2</accession>
<dbReference type="InterPro" id="IPR001810">
    <property type="entry name" value="F-box_dom"/>
</dbReference>
<dbReference type="Pfam" id="PF12937">
    <property type="entry name" value="F-box-like"/>
    <property type="match status" value="1"/>
</dbReference>
<dbReference type="OrthoDB" id="421226at2759"/>
<feature type="compositionally biased region" description="Acidic residues" evidence="1">
    <location>
        <begin position="812"/>
        <end position="853"/>
    </location>
</feature>
<feature type="region of interest" description="Disordered" evidence="1">
    <location>
        <begin position="168"/>
        <end position="214"/>
    </location>
</feature>
<proteinExistence type="predicted"/>
<keyword evidence="4" id="KW-1185">Reference proteome</keyword>
<name>A0A9P6UNM2_9FUNG</name>
<evidence type="ECO:0000259" key="2">
    <source>
        <dbReference type="Pfam" id="PF12937"/>
    </source>
</evidence>
<dbReference type="InterPro" id="IPR032675">
    <property type="entry name" value="LRR_dom_sf"/>
</dbReference>
<evidence type="ECO:0000313" key="4">
    <source>
        <dbReference type="Proteomes" id="UP000738325"/>
    </source>
</evidence>
<evidence type="ECO:0000256" key="1">
    <source>
        <dbReference type="SAM" id="MobiDB-lite"/>
    </source>
</evidence>
<reference evidence="3" key="1">
    <citation type="journal article" date="2020" name="Fungal Divers.">
        <title>Resolving the Mortierellaceae phylogeny through synthesis of multi-gene phylogenetics and phylogenomics.</title>
        <authorList>
            <person name="Vandepol N."/>
            <person name="Liber J."/>
            <person name="Desiro A."/>
            <person name="Na H."/>
            <person name="Kennedy M."/>
            <person name="Barry K."/>
            <person name="Grigoriev I.V."/>
            <person name="Miller A.N."/>
            <person name="O'Donnell K."/>
            <person name="Stajich J.E."/>
            <person name="Bonito G."/>
        </authorList>
    </citation>
    <scope>NUCLEOTIDE SEQUENCE</scope>
    <source>
        <strain evidence="3">REB-010B</strain>
    </source>
</reference>
<gene>
    <name evidence="3" type="ORF">BGZ99_009366</name>
</gene>
<dbReference type="InterPro" id="IPR006553">
    <property type="entry name" value="Leu-rich_rpt_Cys-con_subtyp"/>
</dbReference>
<dbReference type="InterPro" id="IPR036047">
    <property type="entry name" value="F-box-like_dom_sf"/>
</dbReference>
<feature type="region of interest" description="Disordered" evidence="1">
    <location>
        <begin position="811"/>
        <end position="853"/>
    </location>
</feature>
<dbReference type="GO" id="GO:0031146">
    <property type="term" value="P:SCF-dependent proteasomal ubiquitin-dependent protein catabolic process"/>
    <property type="evidence" value="ECO:0007669"/>
    <property type="project" value="TreeGrafter"/>
</dbReference>
<dbReference type="PANTHER" id="PTHR13318">
    <property type="entry name" value="PARTNER OF PAIRED, ISOFORM B-RELATED"/>
    <property type="match status" value="1"/>
</dbReference>
<evidence type="ECO:0000313" key="3">
    <source>
        <dbReference type="EMBL" id="KAG0312619.1"/>
    </source>
</evidence>
<organism evidence="3 4">
    <name type="scientific">Dissophora globulifera</name>
    <dbReference type="NCBI Taxonomy" id="979702"/>
    <lineage>
        <taxon>Eukaryota</taxon>
        <taxon>Fungi</taxon>
        <taxon>Fungi incertae sedis</taxon>
        <taxon>Mucoromycota</taxon>
        <taxon>Mortierellomycotina</taxon>
        <taxon>Mortierellomycetes</taxon>
        <taxon>Mortierellales</taxon>
        <taxon>Mortierellaceae</taxon>
        <taxon>Dissophora</taxon>
    </lineage>
</organism>
<feature type="region of interest" description="Disordered" evidence="1">
    <location>
        <begin position="734"/>
        <end position="764"/>
    </location>
</feature>
<comment type="caution">
    <text evidence="3">The sequence shown here is derived from an EMBL/GenBank/DDBJ whole genome shotgun (WGS) entry which is preliminary data.</text>
</comment>
<dbReference type="SMART" id="SM00367">
    <property type="entry name" value="LRR_CC"/>
    <property type="match status" value="2"/>
</dbReference>
<sequence length="853" mass="96543">MTSPLDLPEILELVVSHLETEDLARACQVSVLFHNVCTPFLWRAVSLVGNRANRVWNKDEGFRQGLIQYGPLVHTLRLGISEVQDEDMEFIAANCTRLKSLDLSYADVTVETLKILLHSDPYKTSPASSDKPYDNVSVDVNALMEQYRSMTDTEDRDYHLSESVGLPASSIESEPHQDQPTGPVLTSGSRHTSNGVRPVTFRRNTGGQDGAARPAKFKDAKARFPFHLEELNLARCGPLYGPKLLPILALLGPQLRSLYVDDIADVAGVEHIEDSSRLIQLLKHCPNLTRLGLECTDVGQGFVAALTGVTKELAPRAMEGLNLHMTQVNSDSLVPLIKASRDKMRQITFPSNRDIEDSAIYAFIEDARKVNKTLHPIRSFVRNDILSVLQLNKSVNITHEALLDLFRHTTALRAVELNGVDVRDDALEALAAANRNRMERLGLGIPEAWIQHEQGAVKLMDKQSSASVVPAGRKLYDGTWVPNGLQALSLKNCSHVTNQGVRAIVRSCPILAGLNLSGCERVSMRVFRGPWVCSRMQHLDISGIDMRIQDRTASILMEEQLENERFPLTPLLKTHPSDDFRDDGHYDFMIPPMEMDGENELHDSDIVDEDGPVQEDEENPMNPRENMYPAKAYRNDGETRRTLNEFYRKLGQFDQLKNLNMAKSDYRIRIQDGLDLVLPALTKNLEQWNMGRPFDYILQNAELKWFGKHFGYGFDFSRNGDELERQRKIRDEYRKSYDDDDDGDDDEEDEEYKPYGMQDELSDKDPNRVSKLKVLLVCTDSIELGNLDGDVYEWFKKSGFDVHLLNDRAMMSDDESESGDEWDSDEEFDSEDELDGMNDELDGTNDELDDLDE</sequence>
<dbReference type="GO" id="GO:0019005">
    <property type="term" value="C:SCF ubiquitin ligase complex"/>
    <property type="evidence" value="ECO:0007669"/>
    <property type="project" value="TreeGrafter"/>
</dbReference>